<evidence type="ECO:0000313" key="3">
    <source>
        <dbReference type="Proteomes" id="UP001500928"/>
    </source>
</evidence>
<reference evidence="3" key="1">
    <citation type="journal article" date="2019" name="Int. J. Syst. Evol. Microbiol.">
        <title>The Global Catalogue of Microorganisms (GCM) 10K type strain sequencing project: providing services to taxonomists for standard genome sequencing and annotation.</title>
        <authorList>
            <consortium name="The Broad Institute Genomics Platform"/>
            <consortium name="The Broad Institute Genome Sequencing Center for Infectious Disease"/>
            <person name="Wu L."/>
            <person name="Ma J."/>
        </authorList>
    </citation>
    <scope>NUCLEOTIDE SEQUENCE [LARGE SCALE GENOMIC DNA]</scope>
    <source>
        <strain evidence="3">JCM 17979</strain>
    </source>
</reference>
<dbReference type="Proteomes" id="UP001500928">
    <property type="component" value="Unassembled WGS sequence"/>
</dbReference>
<dbReference type="EMBL" id="BAABHO010000001">
    <property type="protein sequence ID" value="GAA4772610.1"/>
    <property type="molecule type" value="Genomic_DNA"/>
</dbReference>
<evidence type="ECO:0000313" key="2">
    <source>
        <dbReference type="EMBL" id="GAA4772610.1"/>
    </source>
</evidence>
<gene>
    <name evidence="2" type="ORF">GCM10023200_01180</name>
</gene>
<feature type="domain" description="Clp R" evidence="1">
    <location>
        <begin position="36"/>
        <end position="125"/>
    </location>
</feature>
<organism evidence="2 3">
    <name type="scientific">Actinomycetospora chlora</name>
    <dbReference type="NCBI Taxonomy" id="663608"/>
    <lineage>
        <taxon>Bacteria</taxon>
        <taxon>Bacillati</taxon>
        <taxon>Actinomycetota</taxon>
        <taxon>Actinomycetes</taxon>
        <taxon>Pseudonocardiales</taxon>
        <taxon>Pseudonocardiaceae</taxon>
        <taxon>Actinomycetospora</taxon>
    </lineage>
</organism>
<name>A0ABP9A302_9PSEU</name>
<dbReference type="Gene3D" id="1.10.1780.10">
    <property type="entry name" value="Clp, N-terminal domain"/>
    <property type="match status" value="1"/>
</dbReference>
<proteinExistence type="predicted"/>
<evidence type="ECO:0000259" key="1">
    <source>
        <dbReference type="Pfam" id="PF02861"/>
    </source>
</evidence>
<keyword evidence="3" id="KW-1185">Reference proteome</keyword>
<dbReference type="SUPFAM" id="SSF81923">
    <property type="entry name" value="Double Clp-N motif"/>
    <property type="match status" value="1"/>
</dbReference>
<dbReference type="InterPro" id="IPR036628">
    <property type="entry name" value="Clp_N_dom_sf"/>
</dbReference>
<comment type="caution">
    <text evidence="2">The sequence shown here is derived from an EMBL/GenBank/DDBJ whole genome shotgun (WGS) entry which is preliminary data.</text>
</comment>
<protein>
    <recommendedName>
        <fullName evidence="1">Clp R domain-containing protein</fullName>
    </recommendedName>
</protein>
<accession>A0ABP9A302</accession>
<sequence length="202" mass="19485">MGTMTPIHDALVGAPPAARVPLPTPYRRPRPTVDDGAERVVALAWREADERGHGTFGTGHLLLGLVRAGGAEAGLLAAAGVTADTAGAAMALVAAHSVSEPVGRTGGPGGGPVAGEAVAEVLAAATTGGAVTTAGLLRALLAGPWGQAAEMLAALAVDPAALADAGAALAGSPAAAPRPMPRNPSGLLSAAWRRAGATITGA</sequence>
<dbReference type="InterPro" id="IPR004176">
    <property type="entry name" value="Clp_R_N"/>
</dbReference>
<dbReference type="Pfam" id="PF02861">
    <property type="entry name" value="Clp_N"/>
    <property type="match status" value="1"/>
</dbReference>